<dbReference type="InterPro" id="IPR004092">
    <property type="entry name" value="Mbt"/>
</dbReference>
<comment type="subcellular location">
    <subcellularLocation>
        <location evidence="1">Nucleus</location>
    </subcellularLocation>
</comment>
<dbReference type="Proteomes" id="UP001148838">
    <property type="component" value="Unassembled WGS sequence"/>
</dbReference>
<evidence type="ECO:0000256" key="2">
    <source>
        <dbReference type="ARBA" id="ARBA00022737"/>
    </source>
</evidence>
<keyword evidence="3" id="KW-0539">Nucleus</keyword>
<accession>A0ABQ8S330</accession>
<dbReference type="EMBL" id="JAJSOF020000037">
    <property type="protein sequence ID" value="KAJ4428393.1"/>
    <property type="molecule type" value="Genomic_DNA"/>
</dbReference>
<proteinExistence type="predicted"/>
<dbReference type="PANTHER" id="PTHR15856:SF51">
    <property type="entry name" value="MBD-R2"/>
    <property type="match status" value="1"/>
</dbReference>
<evidence type="ECO:0000313" key="6">
    <source>
        <dbReference type="Proteomes" id="UP001148838"/>
    </source>
</evidence>
<feature type="compositionally biased region" description="Basic and acidic residues" evidence="4">
    <location>
        <begin position="46"/>
        <end position="69"/>
    </location>
</feature>
<reference evidence="5 6" key="1">
    <citation type="journal article" date="2022" name="Allergy">
        <title>Genome assembly and annotation of Periplaneta americana reveal a comprehensive cockroach allergen profile.</title>
        <authorList>
            <person name="Wang L."/>
            <person name="Xiong Q."/>
            <person name="Saelim N."/>
            <person name="Wang L."/>
            <person name="Nong W."/>
            <person name="Wan A.T."/>
            <person name="Shi M."/>
            <person name="Liu X."/>
            <person name="Cao Q."/>
            <person name="Hui J.H.L."/>
            <person name="Sookrung N."/>
            <person name="Leung T.F."/>
            <person name="Tungtrongchitr A."/>
            <person name="Tsui S.K.W."/>
        </authorList>
    </citation>
    <scope>NUCLEOTIDE SEQUENCE [LARGE SCALE GENOMIC DNA]</scope>
    <source>
        <strain evidence="5">PWHHKU_190912</strain>
    </source>
</reference>
<feature type="region of interest" description="Disordered" evidence="4">
    <location>
        <begin position="12"/>
        <end position="166"/>
    </location>
</feature>
<dbReference type="Gene3D" id="2.30.30.140">
    <property type="match status" value="1"/>
</dbReference>
<name>A0ABQ8S330_PERAM</name>
<dbReference type="SUPFAM" id="SSF54160">
    <property type="entry name" value="Chromo domain-like"/>
    <property type="match status" value="1"/>
</dbReference>
<organism evidence="5 6">
    <name type="scientific">Periplaneta americana</name>
    <name type="common">American cockroach</name>
    <name type="synonym">Blatta americana</name>
    <dbReference type="NCBI Taxonomy" id="6978"/>
    <lineage>
        <taxon>Eukaryota</taxon>
        <taxon>Metazoa</taxon>
        <taxon>Ecdysozoa</taxon>
        <taxon>Arthropoda</taxon>
        <taxon>Hexapoda</taxon>
        <taxon>Insecta</taxon>
        <taxon>Pterygota</taxon>
        <taxon>Neoptera</taxon>
        <taxon>Polyneoptera</taxon>
        <taxon>Dictyoptera</taxon>
        <taxon>Blattodea</taxon>
        <taxon>Blattoidea</taxon>
        <taxon>Blattidae</taxon>
        <taxon>Blattinae</taxon>
        <taxon>Periplaneta</taxon>
    </lineage>
</organism>
<protein>
    <submittedName>
        <fullName evidence="5">Uncharacterized protein</fullName>
    </submittedName>
</protein>
<feature type="compositionally biased region" description="Polar residues" evidence="4">
    <location>
        <begin position="35"/>
        <end position="45"/>
    </location>
</feature>
<evidence type="ECO:0000256" key="3">
    <source>
        <dbReference type="ARBA" id="ARBA00023242"/>
    </source>
</evidence>
<evidence type="ECO:0000313" key="5">
    <source>
        <dbReference type="EMBL" id="KAJ4428393.1"/>
    </source>
</evidence>
<feature type="compositionally biased region" description="Polar residues" evidence="4">
    <location>
        <begin position="145"/>
        <end position="164"/>
    </location>
</feature>
<dbReference type="PANTHER" id="PTHR15856">
    <property type="entry name" value="PHD FINGER PROTEIN 20-RELATED"/>
    <property type="match status" value="1"/>
</dbReference>
<feature type="compositionally biased region" description="Polar residues" evidence="4">
    <location>
        <begin position="118"/>
        <end position="138"/>
    </location>
</feature>
<dbReference type="InterPro" id="IPR016197">
    <property type="entry name" value="Chromo-like_dom_sf"/>
</dbReference>
<evidence type="ECO:0000256" key="1">
    <source>
        <dbReference type="ARBA" id="ARBA00004123"/>
    </source>
</evidence>
<dbReference type="InterPro" id="IPR043449">
    <property type="entry name" value="PHF20-like"/>
</dbReference>
<keyword evidence="6" id="KW-1185">Reference proteome</keyword>
<feature type="compositionally biased region" description="Polar residues" evidence="4">
    <location>
        <begin position="12"/>
        <end position="23"/>
    </location>
</feature>
<dbReference type="CDD" id="cd20104">
    <property type="entry name" value="MBT_PHF20L1-like"/>
    <property type="match status" value="1"/>
</dbReference>
<evidence type="ECO:0000256" key="4">
    <source>
        <dbReference type="SAM" id="MobiDB-lite"/>
    </source>
</evidence>
<sequence length="266" mass="29674">MGKIKKTAIQWSDVLSNDQTSPYSDGVSVKEEPKVQSSGENSAKNNAKEAIDSKDFDKESSRKVKDQLSETKTTLKTVEIKVEPKNFVSNVEKKSESKVSVSTVERKIKNKNVKKESNGTSATPTNMTATNSTCSSPTKSEDSEQGSVSDLTPNGSSPSDSNVGTPCKRPISALNFQIGTRLEAKDLGNEMWYPVKVVEVDWEDEEVLIHFEKWSQRYDEWVPMDSSRLRPTQNPSPSNLRNSLRMVMSVEIPDQMISDRSREADM</sequence>
<comment type="caution">
    <text evidence="5">The sequence shown here is derived from an EMBL/GenBank/DDBJ whole genome shotgun (WGS) entry which is preliminary data.</text>
</comment>
<gene>
    <name evidence="5" type="ORF">ANN_24413</name>
</gene>
<dbReference type="Pfam" id="PF02820">
    <property type="entry name" value="MBT"/>
    <property type="match status" value="1"/>
</dbReference>
<keyword evidence="2" id="KW-0677">Repeat</keyword>